<accession>A0ABU8RW31</accession>
<feature type="region of interest" description="Disordered" evidence="6">
    <location>
        <begin position="358"/>
        <end position="416"/>
    </location>
</feature>
<proteinExistence type="inferred from homology"/>
<gene>
    <name evidence="8" type="ORF">WG901_11580</name>
</gene>
<reference evidence="8 9" key="1">
    <citation type="submission" date="2024-03" db="EMBL/GenBank/DDBJ databases">
        <authorList>
            <person name="Jo J.-H."/>
        </authorList>
    </citation>
    <scope>NUCLEOTIDE SEQUENCE [LARGE SCALE GENOMIC DNA]</scope>
    <source>
        <strain evidence="8 9">PS1R-30</strain>
    </source>
</reference>
<keyword evidence="3 7" id="KW-0812">Transmembrane</keyword>
<evidence type="ECO:0000256" key="7">
    <source>
        <dbReference type="SAM" id="Phobius"/>
    </source>
</evidence>
<organism evidence="8 9">
    <name type="scientific">Novosphingobium anseongense</name>
    <dbReference type="NCBI Taxonomy" id="3133436"/>
    <lineage>
        <taxon>Bacteria</taxon>
        <taxon>Pseudomonadati</taxon>
        <taxon>Pseudomonadota</taxon>
        <taxon>Alphaproteobacteria</taxon>
        <taxon>Sphingomonadales</taxon>
        <taxon>Sphingomonadaceae</taxon>
        <taxon>Novosphingobium</taxon>
    </lineage>
</organism>
<evidence type="ECO:0000256" key="4">
    <source>
        <dbReference type="ARBA" id="ARBA00022989"/>
    </source>
</evidence>
<protein>
    <submittedName>
        <fullName evidence="8">Type IV secretion system protein</fullName>
    </submittedName>
</protein>
<sequence>MASACEVLAAEASGGVASALRAVDCLAGETVASAFARLFGGGAGGGGALLPALTIGLTLYIAFFAIGLLTGRSRIGVSALTPRMLTLGLVLTFATSWVAYSQVVWNLTTGAPDEIASVLTGSQGSATQIFGDRVDLVFNAIAEAAEAGKQQGAPPAAAAQQGAQAASAAVSGNFTPANVMWLGGLLLLLGTVGVLVTARIALAVLLAVGPVFVIFALFNGTRGLFVGWLRGLTLTAVTPLFVVVGGGVVMELLVPVVASLHGVEGVNGRSALALFVIACVHVALMSMILKVAGTMVSAWQVFGLASNDRESRDSAPSVAPLMPAAAIAPMMPASGAAALGGRAAAMVGPASVEVVSQGGGATGGGASSSRTHITQVSGGSTASLPPLPRSRARGIGSRFAAPQSTGGTGRAGGMQR</sequence>
<feature type="transmembrane region" description="Helical" evidence="7">
    <location>
        <begin position="48"/>
        <end position="69"/>
    </location>
</feature>
<dbReference type="RefSeq" id="WP_339587221.1">
    <property type="nucleotide sequence ID" value="NZ_JBBHJZ010000002.1"/>
</dbReference>
<feature type="transmembrane region" description="Helical" evidence="7">
    <location>
        <begin position="270"/>
        <end position="289"/>
    </location>
</feature>
<feature type="transmembrane region" description="Helical" evidence="7">
    <location>
        <begin position="81"/>
        <end position="100"/>
    </location>
</feature>
<keyword evidence="4 7" id="KW-1133">Transmembrane helix</keyword>
<evidence type="ECO:0000256" key="3">
    <source>
        <dbReference type="ARBA" id="ARBA00022692"/>
    </source>
</evidence>
<evidence type="ECO:0000313" key="9">
    <source>
        <dbReference type="Proteomes" id="UP001361239"/>
    </source>
</evidence>
<dbReference type="Proteomes" id="UP001361239">
    <property type="component" value="Unassembled WGS sequence"/>
</dbReference>
<evidence type="ECO:0000313" key="8">
    <source>
        <dbReference type="EMBL" id="MEJ5977280.1"/>
    </source>
</evidence>
<name>A0ABU8RW31_9SPHN</name>
<evidence type="ECO:0000256" key="1">
    <source>
        <dbReference type="ARBA" id="ARBA00004141"/>
    </source>
</evidence>
<feature type="compositionally biased region" description="Gly residues" evidence="6">
    <location>
        <begin position="406"/>
        <end position="416"/>
    </location>
</feature>
<feature type="transmembrane region" description="Helical" evidence="7">
    <location>
        <begin position="225"/>
        <end position="250"/>
    </location>
</feature>
<dbReference type="EMBL" id="JBBHJZ010000002">
    <property type="protein sequence ID" value="MEJ5977280.1"/>
    <property type="molecule type" value="Genomic_DNA"/>
</dbReference>
<comment type="similarity">
    <text evidence="2">Belongs to the TrbL/VirB6 family.</text>
</comment>
<feature type="transmembrane region" description="Helical" evidence="7">
    <location>
        <begin position="185"/>
        <end position="218"/>
    </location>
</feature>
<comment type="subcellular location">
    <subcellularLocation>
        <location evidence="1">Membrane</location>
        <topology evidence="1">Multi-pass membrane protein</topology>
    </subcellularLocation>
</comment>
<keyword evidence="9" id="KW-1185">Reference proteome</keyword>
<keyword evidence="5 7" id="KW-0472">Membrane</keyword>
<dbReference type="InterPro" id="IPR007688">
    <property type="entry name" value="Conjugal_tfr_TrbL/VirB6"/>
</dbReference>
<evidence type="ECO:0000256" key="5">
    <source>
        <dbReference type="ARBA" id="ARBA00023136"/>
    </source>
</evidence>
<comment type="caution">
    <text evidence="8">The sequence shown here is derived from an EMBL/GenBank/DDBJ whole genome shotgun (WGS) entry which is preliminary data.</text>
</comment>
<evidence type="ECO:0000256" key="6">
    <source>
        <dbReference type="SAM" id="MobiDB-lite"/>
    </source>
</evidence>
<evidence type="ECO:0000256" key="2">
    <source>
        <dbReference type="ARBA" id="ARBA00007802"/>
    </source>
</evidence>
<feature type="compositionally biased region" description="Polar residues" evidence="6">
    <location>
        <begin position="370"/>
        <end position="383"/>
    </location>
</feature>
<dbReference type="Pfam" id="PF04610">
    <property type="entry name" value="TrbL"/>
    <property type="match status" value="1"/>
</dbReference>